<evidence type="ECO:0000256" key="1">
    <source>
        <dbReference type="ARBA" id="ARBA00006484"/>
    </source>
</evidence>
<dbReference type="InterPro" id="IPR036291">
    <property type="entry name" value="NAD(P)-bd_dom_sf"/>
</dbReference>
<dbReference type="PANTHER" id="PTHR43976:SF16">
    <property type="entry name" value="SHORT-CHAIN DEHYDROGENASE_REDUCTASE FAMILY PROTEIN"/>
    <property type="match status" value="1"/>
</dbReference>
<reference evidence="4" key="1">
    <citation type="submission" date="2023-01" db="EMBL/GenBank/DDBJ databases">
        <title>Sulfurovum sp. XTW-4 genome assembly.</title>
        <authorList>
            <person name="Wang J."/>
        </authorList>
    </citation>
    <scope>NUCLEOTIDE SEQUENCE</scope>
    <source>
        <strain evidence="4">XTW-4</strain>
    </source>
</reference>
<accession>A0ABT7QQS0</accession>
<dbReference type="Pfam" id="PF00106">
    <property type="entry name" value="adh_short"/>
    <property type="match status" value="1"/>
</dbReference>
<comment type="similarity">
    <text evidence="1 3">Belongs to the short-chain dehydrogenases/reductases (SDR) family.</text>
</comment>
<dbReference type="PANTHER" id="PTHR43976">
    <property type="entry name" value="SHORT CHAIN DEHYDROGENASE"/>
    <property type="match status" value="1"/>
</dbReference>
<dbReference type="PRINTS" id="PR00080">
    <property type="entry name" value="SDRFAMILY"/>
</dbReference>
<comment type="caution">
    <text evidence="4">The sequence shown here is derived from an EMBL/GenBank/DDBJ whole genome shotgun (WGS) entry which is preliminary data.</text>
</comment>
<evidence type="ECO:0000313" key="5">
    <source>
        <dbReference type="Proteomes" id="UP001169066"/>
    </source>
</evidence>
<dbReference type="SUPFAM" id="SSF51735">
    <property type="entry name" value="NAD(P)-binding Rossmann-fold domains"/>
    <property type="match status" value="1"/>
</dbReference>
<dbReference type="Proteomes" id="UP001169066">
    <property type="component" value="Unassembled WGS sequence"/>
</dbReference>
<evidence type="ECO:0000256" key="3">
    <source>
        <dbReference type="RuleBase" id="RU000363"/>
    </source>
</evidence>
<protein>
    <submittedName>
        <fullName evidence="4">SDR family NAD(P)-dependent oxidoreductase</fullName>
    </submittedName>
</protein>
<dbReference type="InterPro" id="IPR020904">
    <property type="entry name" value="Sc_DH/Rdtase_CS"/>
</dbReference>
<keyword evidence="2" id="KW-0560">Oxidoreductase</keyword>
<dbReference type="PRINTS" id="PR00081">
    <property type="entry name" value="GDHRDH"/>
</dbReference>
<organism evidence="4 5">
    <name type="scientific">Sulfurovum xiamenensis</name>
    <dbReference type="NCBI Taxonomy" id="3019066"/>
    <lineage>
        <taxon>Bacteria</taxon>
        <taxon>Pseudomonadati</taxon>
        <taxon>Campylobacterota</taxon>
        <taxon>Epsilonproteobacteria</taxon>
        <taxon>Campylobacterales</taxon>
        <taxon>Sulfurovaceae</taxon>
        <taxon>Sulfurovum</taxon>
    </lineage>
</organism>
<sequence length="272" mass="30796">MTNIVITGCSTGIGLETAKYLQDKFIKVYPTARDTKDVEMLKALGFEHAMQLDVRHPDEITAVINKVLELDGKIDVWFNNAGYGQPGAVEDITVPVLREQFETNVFGLHECTRQIIPVMRKQGYGKIIQHSSVLGIISLFGRGAYNASKYAIEGLTDTLRLELQDTNIYPVLLNTGPIISHFRQTAVEKLAENVDIEHSVFKEKYHRSLKERTQQKVPFKEGPESVAAVVHKIILADRPKPRYYITKATYLLGYIKRILSTSYLDKLLMKID</sequence>
<dbReference type="RefSeq" id="WP_008242707.1">
    <property type="nucleotide sequence ID" value="NZ_JAQIBC010000002.1"/>
</dbReference>
<name>A0ABT7QQS0_9BACT</name>
<dbReference type="CDD" id="cd05374">
    <property type="entry name" value="17beta-HSD-like_SDR_c"/>
    <property type="match status" value="1"/>
</dbReference>
<gene>
    <name evidence="4" type="ORF">PF327_04465</name>
</gene>
<keyword evidence="5" id="KW-1185">Reference proteome</keyword>
<evidence type="ECO:0000256" key="2">
    <source>
        <dbReference type="ARBA" id="ARBA00023002"/>
    </source>
</evidence>
<dbReference type="Gene3D" id="3.40.50.720">
    <property type="entry name" value="NAD(P)-binding Rossmann-like Domain"/>
    <property type="match status" value="1"/>
</dbReference>
<dbReference type="PROSITE" id="PS00061">
    <property type="entry name" value="ADH_SHORT"/>
    <property type="match status" value="1"/>
</dbReference>
<proteinExistence type="inferred from homology"/>
<dbReference type="InterPro" id="IPR051911">
    <property type="entry name" value="SDR_oxidoreductase"/>
</dbReference>
<dbReference type="EMBL" id="JAQIBC010000002">
    <property type="protein sequence ID" value="MDM5263442.1"/>
    <property type="molecule type" value="Genomic_DNA"/>
</dbReference>
<dbReference type="InterPro" id="IPR002347">
    <property type="entry name" value="SDR_fam"/>
</dbReference>
<evidence type="ECO:0000313" key="4">
    <source>
        <dbReference type="EMBL" id="MDM5263442.1"/>
    </source>
</evidence>